<dbReference type="Pfam" id="PF13416">
    <property type="entry name" value="SBP_bac_8"/>
    <property type="match status" value="1"/>
</dbReference>
<evidence type="ECO:0000256" key="1">
    <source>
        <dbReference type="SAM" id="MobiDB-lite"/>
    </source>
</evidence>
<evidence type="ECO:0000313" key="4">
    <source>
        <dbReference type="Proteomes" id="UP001161691"/>
    </source>
</evidence>
<dbReference type="Gene3D" id="3.40.190.10">
    <property type="entry name" value="Periplasmic binding protein-like II"/>
    <property type="match status" value="2"/>
</dbReference>
<feature type="chain" id="PRO_5047452657" evidence="2">
    <location>
        <begin position="23"/>
        <end position="403"/>
    </location>
</feature>
<dbReference type="EMBL" id="JAGRPV010000001">
    <property type="protein sequence ID" value="MDI4643757.1"/>
    <property type="molecule type" value="Genomic_DNA"/>
</dbReference>
<evidence type="ECO:0000256" key="2">
    <source>
        <dbReference type="SAM" id="SignalP"/>
    </source>
</evidence>
<sequence>MVRLKKSLTALSALTLTVAALSACGGKNDANANSAASDSSSNSPSSSASSSPSAPSSSAEPVQFSFYFTGSQNVKDLWDTLIPMFEKQNDKVKVKEVYIPSGAGAEPTYDRILAAKKAGKGSGDIDLYEDGINVVSQGTKDDVWAPLDTSGIPNLANIDPKTMADVSNMAVPYRSSAVVLAYDSSKVSAPPKTLSELLDWIKQNPGKFAYNDPSTGGSGSSFVTTVLYDGLPEDDIHDSDPAVMAKWDAGFSKLKDLNKFVYGKGIYPKKNQGTLDLLANGEVEIIPAWSDMVLQQLGEKLLPDTVKMQQITPGFNGGPTYLMVNKLSDKQDAVNQFLDFVLSPEAQEVIVTKMNGFPGIELSNMSQAMQDKFKGVSEGFRTFNIGDLGTEINKRWQSDVAAQ</sequence>
<dbReference type="PROSITE" id="PS51257">
    <property type="entry name" value="PROKAR_LIPOPROTEIN"/>
    <property type="match status" value="1"/>
</dbReference>
<feature type="signal peptide" evidence="2">
    <location>
        <begin position="1"/>
        <end position="22"/>
    </location>
</feature>
<dbReference type="RefSeq" id="WP_282906804.1">
    <property type="nucleotide sequence ID" value="NZ_JAGRPV010000001.1"/>
</dbReference>
<dbReference type="SUPFAM" id="SSF53850">
    <property type="entry name" value="Periplasmic binding protein-like II"/>
    <property type="match status" value="1"/>
</dbReference>
<keyword evidence="4" id="KW-1185">Reference proteome</keyword>
<reference evidence="3" key="1">
    <citation type="submission" date="2023-04" db="EMBL/GenBank/DDBJ databases">
        <title>Comparative genomic analysis of Cohnella hashimotonis sp. nov., isolated from the International Space Station.</title>
        <authorList>
            <person name="Venkateswaran K."/>
            <person name="Simpson A."/>
        </authorList>
    </citation>
    <scope>NUCLEOTIDE SEQUENCE</scope>
    <source>
        <strain evidence="3">F6_2S_P_1</strain>
    </source>
</reference>
<protein>
    <submittedName>
        <fullName evidence="3">Extracellular solute-binding protein</fullName>
    </submittedName>
</protein>
<proteinExistence type="predicted"/>
<dbReference type="PANTHER" id="PTHR42779:SF1">
    <property type="entry name" value="PROTEIN YNJB"/>
    <property type="match status" value="1"/>
</dbReference>
<keyword evidence="2" id="KW-0732">Signal</keyword>
<comment type="caution">
    <text evidence="3">The sequence shown here is derived from an EMBL/GenBank/DDBJ whole genome shotgun (WGS) entry which is preliminary data.</text>
</comment>
<dbReference type="Proteomes" id="UP001161691">
    <property type="component" value="Unassembled WGS sequence"/>
</dbReference>
<feature type="region of interest" description="Disordered" evidence="1">
    <location>
        <begin position="30"/>
        <end position="56"/>
    </location>
</feature>
<accession>A0ABT6TAA0</accession>
<dbReference type="PANTHER" id="PTHR42779">
    <property type="entry name" value="PROTEIN YNJB"/>
    <property type="match status" value="1"/>
</dbReference>
<name>A0ABT6TAA0_9BACL</name>
<organism evidence="3 4">
    <name type="scientific">Cohnella hashimotonis</name>
    <dbReference type="NCBI Taxonomy" id="2826895"/>
    <lineage>
        <taxon>Bacteria</taxon>
        <taxon>Bacillati</taxon>
        <taxon>Bacillota</taxon>
        <taxon>Bacilli</taxon>
        <taxon>Bacillales</taxon>
        <taxon>Paenibacillaceae</taxon>
        <taxon>Cohnella</taxon>
    </lineage>
</organism>
<dbReference type="InterPro" id="IPR006059">
    <property type="entry name" value="SBP"/>
</dbReference>
<evidence type="ECO:0000313" key="3">
    <source>
        <dbReference type="EMBL" id="MDI4643757.1"/>
    </source>
</evidence>
<gene>
    <name evidence="3" type="ORF">KB449_02245</name>
</gene>